<dbReference type="EMBL" id="CP072759">
    <property type="protein sequence ID" value="QUC23529.1"/>
    <property type="molecule type" value="Genomic_DNA"/>
</dbReference>
<feature type="domain" description="GST N-terminal" evidence="1">
    <location>
        <begin position="8"/>
        <end position="100"/>
    </location>
</feature>
<reference evidence="6" key="2">
    <citation type="journal article" date="2016" name="Genome Announc.">
        <title>Genome sequence of Ustilaginoidea virens IPU010, a rice pathogenic fungus causing false smut.</title>
        <authorList>
            <person name="Kumagai T."/>
            <person name="Ishii T."/>
            <person name="Terai G."/>
            <person name="Umemura M."/>
            <person name="Machida M."/>
            <person name="Asai K."/>
        </authorList>
    </citation>
    <scope>NUCLEOTIDE SEQUENCE [LARGE SCALE GENOMIC DNA]</scope>
    <source>
        <strain evidence="6">IPU010</strain>
    </source>
</reference>
<dbReference type="InterPro" id="IPR004046">
    <property type="entry name" value="GST_C"/>
</dbReference>
<accession>A0A063BWS8</accession>
<evidence type="ECO:0000313" key="6">
    <source>
        <dbReference type="Proteomes" id="UP000054053"/>
    </source>
</evidence>
<evidence type="ECO:0000259" key="1">
    <source>
        <dbReference type="PROSITE" id="PS50404"/>
    </source>
</evidence>
<dbReference type="InterPro" id="IPR010987">
    <property type="entry name" value="Glutathione-S-Trfase_C-like"/>
</dbReference>
<dbReference type="PROSITE" id="PS50404">
    <property type="entry name" value="GST_NTER"/>
    <property type="match status" value="1"/>
</dbReference>
<dbReference type="GO" id="GO:0006749">
    <property type="term" value="P:glutathione metabolic process"/>
    <property type="evidence" value="ECO:0007669"/>
    <property type="project" value="TreeGrafter"/>
</dbReference>
<dbReference type="InterPro" id="IPR036249">
    <property type="entry name" value="Thioredoxin-like_sf"/>
</dbReference>
<reference evidence="4" key="3">
    <citation type="submission" date="2020-03" db="EMBL/GenBank/DDBJ databases">
        <title>A mixture of massive structural variations and highly conserved coding sequences in Ustilaginoidea virens genome.</title>
        <authorList>
            <person name="Zhang K."/>
            <person name="Zhao Z."/>
            <person name="Zhang Z."/>
            <person name="Li Y."/>
            <person name="Hsiang T."/>
            <person name="Sun W."/>
        </authorList>
    </citation>
    <scope>NUCLEOTIDE SEQUENCE</scope>
    <source>
        <strain evidence="4">UV-8b</strain>
    </source>
</reference>
<dbReference type="InterPro" id="IPR004045">
    <property type="entry name" value="Glutathione_S-Trfase_N"/>
</dbReference>
<organism evidence="3 6">
    <name type="scientific">Ustilaginoidea virens</name>
    <name type="common">Rice false smut fungus</name>
    <name type="synonym">Villosiclava virens</name>
    <dbReference type="NCBI Taxonomy" id="1159556"/>
    <lineage>
        <taxon>Eukaryota</taxon>
        <taxon>Fungi</taxon>
        <taxon>Dikarya</taxon>
        <taxon>Ascomycota</taxon>
        <taxon>Pezizomycotina</taxon>
        <taxon>Sordariomycetes</taxon>
        <taxon>Hypocreomycetidae</taxon>
        <taxon>Hypocreales</taxon>
        <taxon>Clavicipitaceae</taxon>
        <taxon>Ustilaginoidea</taxon>
    </lineage>
</organism>
<dbReference type="OrthoDB" id="414243at2759"/>
<dbReference type="Gene3D" id="1.20.1050.10">
    <property type="match status" value="1"/>
</dbReference>
<dbReference type="SUPFAM" id="SSF52833">
    <property type="entry name" value="Thioredoxin-like"/>
    <property type="match status" value="1"/>
</dbReference>
<dbReference type="Gene3D" id="3.40.30.10">
    <property type="entry name" value="Glutaredoxin"/>
    <property type="match status" value="1"/>
</dbReference>
<reference evidence="3" key="1">
    <citation type="journal article" date="2016" name="Genome Announc.">
        <title>Genome Sequence of Ustilaginoidea virens IPU010, a Rice Pathogenic Fungus Causing False Smut.</title>
        <authorList>
            <person name="Kumagai T."/>
            <person name="Ishii T."/>
            <person name="Terai G."/>
            <person name="Umemura M."/>
            <person name="Machida M."/>
            <person name="Asai K."/>
        </authorList>
    </citation>
    <scope>NUCLEOTIDE SEQUENCE [LARGE SCALE GENOMIC DNA]</scope>
    <source>
        <strain evidence="3">IPU010</strain>
    </source>
</reference>
<evidence type="ECO:0000313" key="4">
    <source>
        <dbReference type="EMBL" id="QUC23529.1"/>
    </source>
</evidence>
<dbReference type="Pfam" id="PF14497">
    <property type="entry name" value="GST_C_3"/>
    <property type="match status" value="1"/>
</dbReference>
<gene>
    <name evidence="4" type="ORF">UV8b_07770</name>
    <name evidence="3" type="ORF">UVI_02051370</name>
</gene>
<dbReference type="HOGENOM" id="CLU_039475_0_1_1"/>
<feature type="domain" description="GST C-terminal" evidence="2">
    <location>
        <begin position="111"/>
        <end position="244"/>
    </location>
</feature>
<dbReference type="InterPro" id="IPR050213">
    <property type="entry name" value="GST_superfamily"/>
</dbReference>
<dbReference type="SUPFAM" id="SSF47616">
    <property type="entry name" value="GST C-terminal domain-like"/>
    <property type="match status" value="1"/>
</dbReference>
<dbReference type="Proteomes" id="UP000054053">
    <property type="component" value="Unassembled WGS sequence"/>
</dbReference>
<dbReference type="GO" id="GO:0004364">
    <property type="term" value="F:glutathione transferase activity"/>
    <property type="evidence" value="ECO:0007669"/>
    <property type="project" value="TreeGrafter"/>
</dbReference>
<dbReference type="GeneID" id="66068547"/>
<keyword evidence="5" id="KW-1185">Reference proteome</keyword>
<sequence length="256" mass="28489">MASSPPPDYELIYWPGIPGRGEFIRLLFEDAGVPYLDTAKSADDDDAATRALLQLVAPSNTGDATNGPVFACPALKHGRLTLAQTPNILLYLAPRLGLAPPDDGLAIYHLNQIALTLLDAFANEVHDTHHPVSVSAHYRDQKPEAERRARSYTRERLPKFLAYVQRLLDGDASGQGPWLHGGRCTYVDLVLFQGLDGTMFAFPKTVAKLRESGKYDGVFQLYEAVKQRPNIKAYLASERRVPYADGIWRHYPELDE</sequence>
<dbReference type="AlphaFoldDB" id="A0A063BWS8"/>
<evidence type="ECO:0000259" key="2">
    <source>
        <dbReference type="PROSITE" id="PS50405"/>
    </source>
</evidence>
<dbReference type="RefSeq" id="XP_043001202.1">
    <property type="nucleotide sequence ID" value="XM_043145267.1"/>
</dbReference>
<dbReference type="PROSITE" id="PS50405">
    <property type="entry name" value="GST_CTER"/>
    <property type="match status" value="1"/>
</dbReference>
<dbReference type="CDD" id="cd03192">
    <property type="entry name" value="GST_C_Sigma_like"/>
    <property type="match status" value="1"/>
</dbReference>
<evidence type="ECO:0000313" key="3">
    <source>
        <dbReference type="EMBL" id="GAO15883.1"/>
    </source>
</evidence>
<dbReference type="PANTHER" id="PTHR11571">
    <property type="entry name" value="GLUTATHIONE S-TRANSFERASE"/>
    <property type="match status" value="1"/>
</dbReference>
<name>A0A063BWS8_USTVR</name>
<protein>
    <submittedName>
        <fullName evidence="3">Uncharacterized protein</fullName>
    </submittedName>
</protein>
<dbReference type="KEGG" id="uvi:66068547"/>
<dbReference type="EMBL" id="BBTG02000038">
    <property type="protein sequence ID" value="GAO15883.1"/>
    <property type="molecule type" value="Genomic_DNA"/>
</dbReference>
<dbReference type="InterPro" id="IPR036282">
    <property type="entry name" value="Glutathione-S-Trfase_C_sf"/>
</dbReference>
<dbReference type="STRING" id="1159556.A0A063BWS8"/>
<dbReference type="PANTHER" id="PTHR11571:SF263">
    <property type="entry name" value="GLUTATHIONE S-TRANSFERASE"/>
    <property type="match status" value="1"/>
</dbReference>
<evidence type="ECO:0000313" key="5">
    <source>
        <dbReference type="Proteomes" id="UP000027002"/>
    </source>
</evidence>
<proteinExistence type="predicted"/>
<dbReference type="Proteomes" id="UP000027002">
    <property type="component" value="Chromosome 7"/>
</dbReference>